<keyword evidence="7" id="KW-1185">Reference proteome</keyword>
<dbReference type="Gene3D" id="1.10.10.10">
    <property type="entry name" value="Winged helix-like DNA-binding domain superfamily/Winged helix DNA-binding domain"/>
    <property type="match status" value="1"/>
</dbReference>
<proteinExistence type="inferred from homology"/>
<dbReference type="AlphaFoldDB" id="A0A5A7N7N0"/>
<dbReference type="SUPFAM" id="SSF53850">
    <property type="entry name" value="Periplasmic binding protein-like II"/>
    <property type="match status" value="1"/>
</dbReference>
<dbReference type="Pfam" id="PF03466">
    <property type="entry name" value="LysR_substrate"/>
    <property type="match status" value="1"/>
</dbReference>
<sequence length="297" mass="33507">MDWDRLRIFHTVAEAGSFTTAARKLNLSQSAASRQIRTLEESLNVTLFNRHARGLVMTQEGEQLYQAACEVMQKLEAVEQSLLDAKGSPRGRLVVTTMISFGALWLTPHMREFVRRYPDIDLQINLSDDDLDLARREADVAIRFHAPHQAELIQRPLVKVHHHIYASKDYIARKGIPQTPQDLDDHDIIIYGPTTPLAIKDINWTLTLGANGKTRRPVLQINNTYAVLRAIVAGIGLAAIPDYLVTGEHSLVRVLPDIEGPAFETYFVYSRELKGSKRVGLFRDFLIEQVRGDASIM</sequence>
<organism evidence="6 7">
    <name type="scientific">Iodidimonas nitroreducens</name>
    <dbReference type="NCBI Taxonomy" id="1236968"/>
    <lineage>
        <taxon>Bacteria</taxon>
        <taxon>Pseudomonadati</taxon>
        <taxon>Pseudomonadota</taxon>
        <taxon>Alphaproteobacteria</taxon>
        <taxon>Iodidimonadales</taxon>
        <taxon>Iodidimonadaceae</taxon>
        <taxon>Iodidimonas</taxon>
    </lineage>
</organism>
<dbReference type="EMBL" id="BKCN01000009">
    <property type="protein sequence ID" value="GER04321.1"/>
    <property type="molecule type" value="Genomic_DNA"/>
</dbReference>
<keyword evidence="2" id="KW-0805">Transcription regulation</keyword>
<dbReference type="FunFam" id="1.10.10.10:FF:000001">
    <property type="entry name" value="LysR family transcriptional regulator"/>
    <property type="match status" value="1"/>
</dbReference>
<dbReference type="SUPFAM" id="SSF46785">
    <property type="entry name" value="Winged helix' DNA-binding domain"/>
    <property type="match status" value="1"/>
</dbReference>
<dbReference type="InterPro" id="IPR036390">
    <property type="entry name" value="WH_DNA-bd_sf"/>
</dbReference>
<comment type="caution">
    <text evidence="6">The sequence shown here is derived from an EMBL/GenBank/DDBJ whole genome shotgun (WGS) entry which is preliminary data.</text>
</comment>
<gene>
    <name evidence="6" type="ORF">JCM17846_20030</name>
</gene>
<evidence type="ECO:0000256" key="3">
    <source>
        <dbReference type="ARBA" id="ARBA00023125"/>
    </source>
</evidence>
<keyword evidence="3" id="KW-0238">DNA-binding</keyword>
<evidence type="ECO:0000313" key="7">
    <source>
        <dbReference type="Proteomes" id="UP000324996"/>
    </source>
</evidence>
<accession>A0A5A7N7N0</accession>
<evidence type="ECO:0000256" key="4">
    <source>
        <dbReference type="ARBA" id="ARBA00023163"/>
    </source>
</evidence>
<evidence type="ECO:0000313" key="6">
    <source>
        <dbReference type="EMBL" id="GER04321.1"/>
    </source>
</evidence>
<dbReference type="InterPro" id="IPR000847">
    <property type="entry name" value="LysR_HTH_N"/>
</dbReference>
<dbReference type="InterPro" id="IPR058163">
    <property type="entry name" value="LysR-type_TF_proteobact-type"/>
</dbReference>
<dbReference type="RefSeq" id="WP_042084977.1">
    <property type="nucleotide sequence ID" value="NZ_BKCN01000009.1"/>
</dbReference>
<dbReference type="Gene3D" id="3.40.190.290">
    <property type="match status" value="1"/>
</dbReference>
<keyword evidence="4" id="KW-0804">Transcription</keyword>
<feature type="domain" description="HTH lysR-type" evidence="5">
    <location>
        <begin position="1"/>
        <end position="58"/>
    </location>
</feature>
<dbReference type="Pfam" id="PF00126">
    <property type="entry name" value="HTH_1"/>
    <property type="match status" value="1"/>
</dbReference>
<name>A0A5A7N7N0_9PROT</name>
<dbReference type="PANTHER" id="PTHR30537:SF20">
    <property type="entry name" value="TRANSCRIPTIONAL REGULATORY PROTEIN"/>
    <property type="match status" value="1"/>
</dbReference>
<dbReference type="CDD" id="cd08422">
    <property type="entry name" value="PBP2_CrgA_like"/>
    <property type="match status" value="1"/>
</dbReference>
<dbReference type="GO" id="GO:0006351">
    <property type="term" value="P:DNA-templated transcription"/>
    <property type="evidence" value="ECO:0007669"/>
    <property type="project" value="TreeGrafter"/>
</dbReference>
<comment type="similarity">
    <text evidence="1">Belongs to the LysR transcriptional regulatory family.</text>
</comment>
<dbReference type="PANTHER" id="PTHR30537">
    <property type="entry name" value="HTH-TYPE TRANSCRIPTIONAL REGULATOR"/>
    <property type="match status" value="1"/>
</dbReference>
<evidence type="ECO:0000256" key="2">
    <source>
        <dbReference type="ARBA" id="ARBA00023015"/>
    </source>
</evidence>
<protein>
    <submittedName>
        <fullName evidence="6">LysR family transcriptional regulator</fullName>
    </submittedName>
</protein>
<dbReference type="GO" id="GO:0043565">
    <property type="term" value="F:sequence-specific DNA binding"/>
    <property type="evidence" value="ECO:0007669"/>
    <property type="project" value="TreeGrafter"/>
</dbReference>
<dbReference type="Proteomes" id="UP000324996">
    <property type="component" value="Unassembled WGS sequence"/>
</dbReference>
<dbReference type="PROSITE" id="PS50931">
    <property type="entry name" value="HTH_LYSR"/>
    <property type="match status" value="1"/>
</dbReference>
<dbReference type="PRINTS" id="PR00039">
    <property type="entry name" value="HTHLYSR"/>
</dbReference>
<evidence type="ECO:0000256" key="1">
    <source>
        <dbReference type="ARBA" id="ARBA00009437"/>
    </source>
</evidence>
<reference evidence="6 7" key="1">
    <citation type="submission" date="2019-09" db="EMBL/GenBank/DDBJ databases">
        <title>NBRP : Genome information of microbial organism related human and environment.</title>
        <authorList>
            <person name="Hattori M."/>
            <person name="Oshima K."/>
            <person name="Inaba H."/>
            <person name="Suda W."/>
            <person name="Sakamoto M."/>
            <person name="Iino T."/>
            <person name="Kitahara M."/>
            <person name="Oshida Y."/>
            <person name="Iida T."/>
            <person name="Kudo T."/>
            <person name="Itoh T."/>
            <person name="Ohkuma M."/>
        </authorList>
    </citation>
    <scope>NUCLEOTIDE SEQUENCE [LARGE SCALE GENOMIC DNA]</scope>
    <source>
        <strain evidence="6 7">Q-1</strain>
    </source>
</reference>
<dbReference type="InterPro" id="IPR005119">
    <property type="entry name" value="LysR_subst-bd"/>
</dbReference>
<dbReference type="InterPro" id="IPR036388">
    <property type="entry name" value="WH-like_DNA-bd_sf"/>
</dbReference>
<evidence type="ECO:0000259" key="5">
    <source>
        <dbReference type="PROSITE" id="PS50931"/>
    </source>
</evidence>
<dbReference type="GO" id="GO:0003700">
    <property type="term" value="F:DNA-binding transcription factor activity"/>
    <property type="evidence" value="ECO:0007669"/>
    <property type="project" value="InterPro"/>
</dbReference>